<reference evidence="1 2" key="1">
    <citation type="submission" date="2021-02" db="EMBL/GenBank/DDBJ databases">
        <title>Variation within the Batrachochytrium salamandrivorans European outbreak.</title>
        <authorList>
            <person name="Kelly M."/>
            <person name="Pasmans F."/>
            <person name="Shea T.P."/>
            <person name="Munoz J.F."/>
            <person name="Carranza S."/>
            <person name="Cuomo C.A."/>
            <person name="Martel A."/>
        </authorList>
    </citation>
    <scope>NUCLEOTIDE SEQUENCE [LARGE SCALE GENOMIC DNA]</scope>
    <source>
        <strain evidence="1 2">AMFP18/2</strain>
    </source>
</reference>
<evidence type="ECO:0000313" key="1">
    <source>
        <dbReference type="EMBL" id="KAH6586854.1"/>
    </source>
</evidence>
<evidence type="ECO:0000313" key="2">
    <source>
        <dbReference type="Proteomes" id="UP001648503"/>
    </source>
</evidence>
<name>A0ABQ8EUH7_9FUNG</name>
<gene>
    <name evidence="1" type="ORF">BASA50_000218</name>
</gene>
<keyword evidence="2" id="KW-1185">Reference proteome</keyword>
<dbReference type="Proteomes" id="UP001648503">
    <property type="component" value="Unassembled WGS sequence"/>
</dbReference>
<dbReference type="EMBL" id="JAFCIX010000570">
    <property type="protein sequence ID" value="KAH6586854.1"/>
    <property type="molecule type" value="Genomic_DNA"/>
</dbReference>
<accession>A0ABQ8EUH7</accession>
<organism evidence="1 2">
    <name type="scientific">Batrachochytrium salamandrivorans</name>
    <dbReference type="NCBI Taxonomy" id="1357716"/>
    <lineage>
        <taxon>Eukaryota</taxon>
        <taxon>Fungi</taxon>
        <taxon>Fungi incertae sedis</taxon>
        <taxon>Chytridiomycota</taxon>
        <taxon>Chytridiomycota incertae sedis</taxon>
        <taxon>Chytridiomycetes</taxon>
        <taxon>Rhizophydiales</taxon>
        <taxon>Rhizophydiales incertae sedis</taxon>
        <taxon>Batrachochytrium</taxon>
    </lineage>
</organism>
<proteinExistence type="predicted"/>
<comment type="caution">
    <text evidence="1">The sequence shown here is derived from an EMBL/GenBank/DDBJ whole genome shotgun (WGS) entry which is preliminary data.</text>
</comment>
<protein>
    <submittedName>
        <fullName evidence="1">Uncharacterized protein</fullName>
    </submittedName>
</protein>
<sequence length="218" mass="24814">MTSVSIKLLDRLEQLVQDWTEVHSSGTHILGSLSNIHQQRKHTWGFYRPTPTIPTTVLASDSNRVDTELHLAGHPAMVPQFLQLFPGVIERLLVKQTLALEKAFTNLKELLNKHNGVVTSMQALTKDAFAKSIPSLHGKVFMTPSDIPVFISADWIDTIVAGYQRELLSKEILIMKLDMRIDGNVEVIQKQWEITQWLDLKLETDIRERVKLAKQTIK</sequence>